<reference evidence="2 3" key="1">
    <citation type="journal article" date="2014" name="Int. J. Syst. Evol. Microbiol.">
        <title>Complete genome sequence of Corynebacterium casei LMG S-19264T (=DSM 44701T), isolated from a smear-ripened cheese.</title>
        <authorList>
            <consortium name="US DOE Joint Genome Institute (JGI-PGF)"/>
            <person name="Walter F."/>
            <person name="Albersmeier A."/>
            <person name="Kalinowski J."/>
            <person name="Ruckert C."/>
        </authorList>
    </citation>
    <scope>NUCLEOTIDE SEQUENCE [LARGE SCALE GENOMIC DNA]</scope>
    <source>
        <strain evidence="2 3">CGMCC 1.7286</strain>
    </source>
</reference>
<dbReference type="RefSeq" id="WP_188861293.1">
    <property type="nucleotide sequence ID" value="NZ_BMLT01000007.1"/>
</dbReference>
<dbReference type="GO" id="GO:0005694">
    <property type="term" value="C:chromosome"/>
    <property type="evidence" value="ECO:0007669"/>
    <property type="project" value="TreeGrafter"/>
</dbReference>
<dbReference type="InterPro" id="IPR036086">
    <property type="entry name" value="ParB/Sulfiredoxin_sf"/>
</dbReference>
<dbReference type="PANTHER" id="PTHR33375:SF1">
    <property type="entry name" value="CHROMOSOME-PARTITIONING PROTEIN PARB-RELATED"/>
    <property type="match status" value="1"/>
</dbReference>
<evidence type="ECO:0000259" key="1">
    <source>
        <dbReference type="SMART" id="SM00470"/>
    </source>
</evidence>
<comment type="caution">
    <text evidence="2">The sequence shown here is derived from an EMBL/GenBank/DDBJ whole genome shotgun (WGS) entry which is preliminary data.</text>
</comment>
<keyword evidence="3" id="KW-1185">Reference proteome</keyword>
<dbReference type="InterPro" id="IPR050336">
    <property type="entry name" value="Chromosome_partition/occlusion"/>
</dbReference>
<dbReference type="PANTHER" id="PTHR33375">
    <property type="entry name" value="CHROMOSOME-PARTITIONING PROTEIN PARB-RELATED"/>
    <property type="match status" value="1"/>
</dbReference>
<protein>
    <recommendedName>
        <fullName evidence="1">ParB-like N-terminal domain-containing protein</fullName>
    </recommendedName>
</protein>
<dbReference type="SMART" id="SM00470">
    <property type="entry name" value="ParB"/>
    <property type="match status" value="1"/>
</dbReference>
<dbReference type="InterPro" id="IPR003115">
    <property type="entry name" value="ParB_N"/>
</dbReference>
<dbReference type="EMBL" id="BMLT01000007">
    <property type="protein sequence ID" value="GGO83809.1"/>
    <property type="molecule type" value="Genomic_DNA"/>
</dbReference>
<organism evidence="2 3">
    <name type="scientific">Marinobacterium nitratireducens</name>
    <dbReference type="NCBI Taxonomy" id="518897"/>
    <lineage>
        <taxon>Bacteria</taxon>
        <taxon>Pseudomonadati</taxon>
        <taxon>Pseudomonadota</taxon>
        <taxon>Gammaproteobacteria</taxon>
        <taxon>Oceanospirillales</taxon>
        <taxon>Oceanospirillaceae</taxon>
        <taxon>Marinobacterium</taxon>
    </lineage>
</organism>
<dbReference type="Proteomes" id="UP000599578">
    <property type="component" value="Unassembled WGS sequence"/>
</dbReference>
<sequence>MKKPSVPLAAIAPSTKSMPDPELLDAIVDKATYGAKSRNLSSGTVAPISPAELPADKAVKVPEGCVQVDGEVFPLNKEIDVEPDLIKSIFIGNKRNRSRLRNIEELAKSIISVGRNTEPVKLRALADGSGFELIKGIRRHSGVSMARDLTGKDIKLRAIIAELGDSEAAKEAALENSQRNDLTPWELADQLKYLLESGAISSMEELVPYLPTSKAKPDRSLVYYHLEPGKIPAQVRAYINEDLEMTTLDAKRLNKLLKTIDGAESTFYARLSENCLKNTHTVKEIINYLKDFISPDERPKMKTWSLSNGEGKDIATIVLNARGGSTIKLSKDVPSSIMDELVLILEKRLSESQPSDS</sequence>
<feature type="domain" description="ParB-like N-terminal" evidence="1">
    <location>
        <begin position="79"/>
        <end position="177"/>
    </location>
</feature>
<dbReference type="GO" id="GO:0007059">
    <property type="term" value="P:chromosome segregation"/>
    <property type="evidence" value="ECO:0007669"/>
    <property type="project" value="TreeGrafter"/>
</dbReference>
<name>A0A917ZKK0_9GAMM</name>
<evidence type="ECO:0000313" key="3">
    <source>
        <dbReference type="Proteomes" id="UP000599578"/>
    </source>
</evidence>
<dbReference type="AlphaFoldDB" id="A0A917ZKK0"/>
<dbReference type="SUPFAM" id="SSF110849">
    <property type="entry name" value="ParB/Sulfiredoxin"/>
    <property type="match status" value="1"/>
</dbReference>
<accession>A0A917ZKK0</accession>
<gene>
    <name evidence="2" type="ORF">GCM10011348_28500</name>
</gene>
<dbReference type="Gene3D" id="1.10.10.2830">
    <property type="match status" value="1"/>
</dbReference>
<proteinExistence type="predicted"/>
<evidence type="ECO:0000313" key="2">
    <source>
        <dbReference type="EMBL" id="GGO83809.1"/>
    </source>
</evidence>